<organism evidence="2 3">
    <name type="scientific">Malus baccata</name>
    <name type="common">Siberian crab apple</name>
    <name type="synonym">Pyrus baccata</name>
    <dbReference type="NCBI Taxonomy" id="106549"/>
    <lineage>
        <taxon>Eukaryota</taxon>
        <taxon>Viridiplantae</taxon>
        <taxon>Streptophyta</taxon>
        <taxon>Embryophyta</taxon>
        <taxon>Tracheophyta</taxon>
        <taxon>Spermatophyta</taxon>
        <taxon>Magnoliopsida</taxon>
        <taxon>eudicotyledons</taxon>
        <taxon>Gunneridae</taxon>
        <taxon>Pentapetalae</taxon>
        <taxon>rosids</taxon>
        <taxon>fabids</taxon>
        <taxon>Rosales</taxon>
        <taxon>Rosaceae</taxon>
        <taxon>Amygdaloideae</taxon>
        <taxon>Maleae</taxon>
        <taxon>Malus</taxon>
    </lineage>
</organism>
<dbReference type="InterPro" id="IPR008930">
    <property type="entry name" value="Terpenoid_cyclase/PrenylTrfase"/>
</dbReference>
<dbReference type="PANTHER" id="PTHR11764:SF58">
    <property type="entry name" value="BETA-AMYRIN SYNTHASE-RELATED"/>
    <property type="match status" value="1"/>
</dbReference>
<keyword evidence="3" id="KW-1185">Reference proteome</keyword>
<proteinExistence type="predicted"/>
<dbReference type="EMBL" id="VIEB01000005">
    <property type="protein sequence ID" value="TQE14088.1"/>
    <property type="molecule type" value="Genomic_DNA"/>
</dbReference>
<dbReference type="GO" id="GO:0042300">
    <property type="term" value="F:beta-amyrin synthase activity"/>
    <property type="evidence" value="ECO:0007669"/>
    <property type="project" value="UniProtKB-ARBA"/>
</dbReference>
<protein>
    <recommendedName>
        <fullName evidence="4">Squalene cyclase N-terminal domain-containing protein</fullName>
    </recommendedName>
</protein>
<dbReference type="GO" id="GO:0016104">
    <property type="term" value="P:triterpenoid biosynthetic process"/>
    <property type="evidence" value="ECO:0007669"/>
    <property type="project" value="InterPro"/>
</dbReference>
<reference evidence="2 3" key="1">
    <citation type="journal article" date="2019" name="G3 (Bethesda)">
        <title>Sequencing of a Wild Apple (Malus baccata) Genome Unravels the Differences Between Cultivated and Wild Apple Species Regarding Disease Resistance and Cold Tolerance.</title>
        <authorList>
            <person name="Chen X."/>
        </authorList>
    </citation>
    <scope>NUCLEOTIDE SEQUENCE [LARGE SCALE GENOMIC DNA]</scope>
    <source>
        <strain evidence="3">cv. Shandingzi</strain>
        <tissue evidence="2">Leaves</tissue>
    </source>
</reference>
<evidence type="ECO:0000313" key="2">
    <source>
        <dbReference type="EMBL" id="TQE14088.1"/>
    </source>
</evidence>
<dbReference type="PANTHER" id="PTHR11764">
    <property type="entry name" value="TERPENE CYCLASE/MUTASE FAMILY MEMBER"/>
    <property type="match status" value="1"/>
</dbReference>
<dbReference type="GO" id="GO:0005811">
    <property type="term" value="C:lipid droplet"/>
    <property type="evidence" value="ECO:0007669"/>
    <property type="project" value="InterPro"/>
</dbReference>
<evidence type="ECO:0000313" key="3">
    <source>
        <dbReference type="Proteomes" id="UP000315295"/>
    </source>
</evidence>
<sequence>MWKIKFGEGVNDPMLFSTKNFHGRQTWEFDPNAGTEEERAEVEAAHEHFYQNRFKVQPNSDILWRFQQD</sequence>
<keyword evidence="1" id="KW-0413">Isomerase</keyword>
<dbReference type="Proteomes" id="UP000315295">
    <property type="component" value="Unassembled WGS sequence"/>
</dbReference>
<dbReference type="AlphaFoldDB" id="A0A540NSR7"/>
<dbReference type="SUPFAM" id="SSF48239">
    <property type="entry name" value="Terpenoid cyclases/Protein prenyltransferases"/>
    <property type="match status" value="1"/>
</dbReference>
<evidence type="ECO:0000256" key="1">
    <source>
        <dbReference type="ARBA" id="ARBA00023235"/>
    </source>
</evidence>
<gene>
    <name evidence="2" type="ORF">C1H46_000007</name>
</gene>
<evidence type="ECO:0008006" key="4">
    <source>
        <dbReference type="Google" id="ProtNLM"/>
    </source>
</evidence>
<comment type="caution">
    <text evidence="2">The sequence shown here is derived from an EMBL/GenBank/DDBJ whole genome shotgun (WGS) entry which is preliminary data.</text>
</comment>
<accession>A0A540NSR7</accession>
<dbReference type="InterPro" id="IPR018333">
    <property type="entry name" value="Squalene_cyclase"/>
</dbReference>
<dbReference type="STRING" id="106549.A0A540NSR7"/>
<name>A0A540NSR7_MALBA</name>